<accession>A0ABN7X2U0</accession>
<dbReference type="EMBL" id="CAJVQB010084848">
    <property type="protein sequence ID" value="CAG8846757.1"/>
    <property type="molecule type" value="Genomic_DNA"/>
</dbReference>
<proteinExistence type="predicted"/>
<name>A0ABN7X2U0_GIGMA</name>
<organism evidence="1 2">
    <name type="scientific">Gigaspora margarita</name>
    <dbReference type="NCBI Taxonomy" id="4874"/>
    <lineage>
        <taxon>Eukaryota</taxon>
        <taxon>Fungi</taxon>
        <taxon>Fungi incertae sedis</taxon>
        <taxon>Mucoromycota</taxon>
        <taxon>Glomeromycotina</taxon>
        <taxon>Glomeromycetes</taxon>
        <taxon>Diversisporales</taxon>
        <taxon>Gigasporaceae</taxon>
        <taxon>Gigaspora</taxon>
    </lineage>
</organism>
<dbReference type="Proteomes" id="UP000789901">
    <property type="component" value="Unassembled WGS sequence"/>
</dbReference>
<feature type="non-terminal residue" evidence="1">
    <location>
        <position position="50"/>
    </location>
</feature>
<comment type="caution">
    <text evidence="1">The sequence shown here is derived from an EMBL/GenBank/DDBJ whole genome shotgun (WGS) entry which is preliminary data.</text>
</comment>
<feature type="non-terminal residue" evidence="1">
    <location>
        <position position="1"/>
    </location>
</feature>
<evidence type="ECO:0000313" key="2">
    <source>
        <dbReference type="Proteomes" id="UP000789901"/>
    </source>
</evidence>
<gene>
    <name evidence="1" type="ORF">GMARGA_LOCUS38319</name>
</gene>
<evidence type="ECO:0000313" key="1">
    <source>
        <dbReference type="EMBL" id="CAG8846757.1"/>
    </source>
</evidence>
<reference evidence="1 2" key="1">
    <citation type="submission" date="2021-06" db="EMBL/GenBank/DDBJ databases">
        <authorList>
            <person name="Kallberg Y."/>
            <person name="Tangrot J."/>
            <person name="Rosling A."/>
        </authorList>
    </citation>
    <scope>NUCLEOTIDE SEQUENCE [LARGE SCALE GENOMIC DNA]</scope>
    <source>
        <strain evidence="1 2">120-4 pot B 10/14</strain>
    </source>
</reference>
<keyword evidence="2" id="KW-1185">Reference proteome</keyword>
<sequence>DDKYESEGGDTFDEFKYKEDNEAEEVEGQFVEWSLIVKENPALYLMNIEE</sequence>
<protein>
    <submittedName>
        <fullName evidence="1">14576_t:CDS:1</fullName>
    </submittedName>
</protein>